<evidence type="ECO:0000313" key="2">
    <source>
        <dbReference type="EMBL" id="GGI64781.1"/>
    </source>
</evidence>
<proteinExistence type="predicted"/>
<keyword evidence="3" id="KW-1185">Reference proteome</keyword>
<protein>
    <submittedName>
        <fullName evidence="2">PadR family transcriptional regulator</fullName>
    </submittedName>
</protein>
<dbReference type="AlphaFoldDB" id="A0A917JFM5"/>
<evidence type="ECO:0000259" key="1">
    <source>
        <dbReference type="Pfam" id="PF03551"/>
    </source>
</evidence>
<reference evidence="2" key="1">
    <citation type="journal article" date="2014" name="Int. J. Syst. Evol. Microbiol.">
        <title>Complete genome sequence of Corynebacterium casei LMG S-19264T (=DSM 44701T), isolated from a smear-ripened cheese.</title>
        <authorList>
            <consortium name="US DOE Joint Genome Institute (JGI-PGF)"/>
            <person name="Walter F."/>
            <person name="Albersmeier A."/>
            <person name="Kalinowski J."/>
            <person name="Ruckert C."/>
        </authorList>
    </citation>
    <scope>NUCLEOTIDE SEQUENCE</scope>
    <source>
        <strain evidence="2">CCM 8433</strain>
    </source>
</reference>
<dbReference type="RefSeq" id="WP_188366612.1">
    <property type="nucleotide sequence ID" value="NZ_BMDT01000001.1"/>
</dbReference>
<dbReference type="SUPFAM" id="SSF46785">
    <property type="entry name" value="Winged helix' DNA-binding domain"/>
    <property type="match status" value="1"/>
</dbReference>
<comment type="caution">
    <text evidence="2">The sequence shown here is derived from an EMBL/GenBank/DDBJ whole genome shotgun (WGS) entry which is preliminary data.</text>
</comment>
<name>A0A917JFM5_9ENTE</name>
<sequence>MISSDSIRGYNDTIILSLLMQGDSYGYELSKKIREGTQEVYIIKETTLYSTFTRLEKQGYLTSYPGNQTHGKKRTYYSISPLGKEYLETKRQEWELTKKVVDYFLKESMTNESN</sequence>
<dbReference type="EMBL" id="BMDT01000001">
    <property type="protein sequence ID" value="GGI64781.1"/>
    <property type="molecule type" value="Genomic_DNA"/>
</dbReference>
<dbReference type="PANTHER" id="PTHR33169:SF25">
    <property type="entry name" value="DNA-BINDING PROTEIN YIZB-RELATED"/>
    <property type="match status" value="1"/>
</dbReference>
<dbReference type="InterPro" id="IPR036388">
    <property type="entry name" value="WH-like_DNA-bd_sf"/>
</dbReference>
<gene>
    <name evidence="2" type="ORF">GCM10011482_04350</name>
</gene>
<dbReference type="PANTHER" id="PTHR33169">
    <property type="entry name" value="PADR-FAMILY TRANSCRIPTIONAL REGULATOR"/>
    <property type="match status" value="1"/>
</dbReference>
<feature type="domain" description="Transcription regulator PadR N-terminal" evidence="1">
    <location>
        <begin position="15"/>
        <end position="88"/>
    </location>
</feature>
<dbReference type="InterPro" id="IPR052509">
    <property type="entry name" value="Metal_resp_DNA-bind_regulator"/>
</dbReference>
<dbReference type="InterPro" id="IPR036390">
    <property type="entry name" value="WH_DNA-bd_sf"/>
</dbReference>
<organism evidence="2 3">
    <name type="scientific">Enterococcus alcedinis</name>
    <dbReference type="NCBI Taxonomy" id="1274384"/>
    <lineage>
        <taxon>Bacteria</taxon>
        <taxon>Bacillati</taxon>
        <taxon>Bacillota</taxon>
        <taxon>Bacilli</taxon>
        <taxon>Lactobacillales</taxon>
        <taxon>Enterococcaceae</taxon>
        <taxon>Enterococcus</taxon>
    </lineage>
</organism>
<dbReference type="InterPro" id="IPR005149">
    <property type="entry name" value="Tscrpt_reg_PadR_N"/>
</dbReference>
<dbReference type="Gene3D" id="1.10.10.10">
    <property type="entry name" value="Winged helix-like DNA-binding domain superfamily/Winged helix DNA-binding domain"/>
    <property type="match status" value="1"/>
</dbReference>
<evidence type="ECO:0000313" key="3">
    <source>
        <dbReference type="Proteomes" id="UP000622610"/>
    </source>
</evidence>
<accession>A0A917JFM5</accession>
<dbReference type="Proteomes" id="UP000622610">
    <property type="component" value="Unassembled WGS sequence"/>
</dbReference>
<dbReference type="Pfam" id="PF03551">
    <property type="entry name" value="PadR"/>
    <property type="match status" value="1"/>
</dbReference>
<reference evidence="2" key="2">
    <citation type="submission" date="2020-09" db="EMBL/GenBank/DDBJ databases">
        <authorList>
            <person name="Sun Q."/>
            <person name="Sedlacek I."/>
        </authorList>
    </citation>
    <scope>NUCLEOTIDE SEQUENCE</scope>
    <source>
        <strain evidence="2">CCM 8433</strain>
    </source>
</reference>